<reference evidence="2 3" key="1">
    <citation type="submission" date="2014-11" db="EMBL/GenBank/DDBJ databases">
        <title>Tamlana sedimentorum sp. nov., isolated from shallow sand sediments of the Sea of Japan.</title>
        <authorList>
            <person name="Romanenko L.A."/>
        </authorList>
    </citation>
    <scope>NUCLEOTIDE SEQUENCE [LARGE SCALE GENOMIC DNA]</scope>
    <source>
        <strain evidence="2 3">JCM 19808</strain>
    </source>
</reference>
<protein>
    <recommendedName>
        <fullName evidence="4">WG containing repeat-containing protein</fullName>
    </recommendedName>
</protein>
<dbReference type="STRING" id="1435349.PW52_14055"/>
<accession>A0A0D7W7E5</accession>
<comment type="caution">
    <text evidence="2">The sequence shown here is derived from an EMBL/GenBank/DDBJ whole genome shotgun (WGS) entry which is preliminary data.</text>
</comment>
<organism evidence="2 3">
    <name type="scientific">Neotamlana sedimentorum</name>
    <dbReference type="NCBI Taxonomy" id="1435349"/>
    <lineage>
        <taxon>Bacteria</taxon>
        <taxon>Pseudomonadati</taxon>
        <taxon>Bacteroidota</taxon>
        <taxon>Flavobacteriia</taxon>
        <taxon>Flavobacteriales</taxon>
        <taxon>Flavobacteriaceae</taxon>
        <taxon>Neotamlana</taxon>
    </lineage>
</organism>
<name>A0A0D7W7E5_9FLAO</name>
<dbReference type="PANTHER" id="PTHR37841">
    <property type="entry name" value="GLR2918 PROTEIN"/>
    <property type="match status" value="1"/>
</dbReference>
<sequence length="375" mass="42995">MKKLFFVVAFFSFSLSFAQELALARIDGKFGYISKSGDWVIKPQFLNAKSFSGDYAQAMADDKLWGYINRSGEWVIKPTLNKTKAFQCDIAIVNDGISWYYIDKTGNKILSDVVTDKVYDFYEDLAVVRTEEKVGFINKKGETVIPKEYTKAFDFHNGYSRVQKNEKWGLIDKSGNEYIKIEYEEIGNVYNGIIVAKKDGLWGLIKNKEFKPVDGAIKIWDFTLNGDVTYAKKGELVGFINANGAWVIEPKYDKVRGFRKGLAPFYENKLWGYINEKGEEVIKPKYKDAEVFSEDGLAPVKTKKEWGFINTEGELVIEEKYGITAGNFGMFFGVKTEKGFIDGLVRVKYKKQWGFLNTKGEVLNNKWFQNLELFK</sequence>
<keyword evidence="3" id="KW-1185">Reference proteome</keyword>
<dbReference type="PANTHER" id="PTHR37841:SF1">
    <property type="entry name" value="DUF3298 DOMAIN-CONTAINING PROTEIN"/>
    <property type="match status" value="1"/>
</dbReference>
<evidence type="ECO:0008006" key="4">
    <source>
        <dbReference type="Google" id="ProtNLM"/>
    </source>
</evidence>
<evidence type="ECO:0000313" key="3">
    <source>
        <dbReference type="Proteomes" id="UP000032578"/>
    </source>
</evidence>
<feature type="signal peptide" evidence="1">
    <location>
        <begin position="1"/>
        <end position="18"/>
    </location>
</feature>
<keyword evidence="1" id="KW-0732">Signal</keyword>
<proteinExistence type="predicted"/>
<dbReference type="EMBL" id="JTDW01000013">
    <property type="protein sequence ID" value="KJD33742.1"/>
    <property type="molecule type" value="Genomic_DNA"/>
</dbReference>
<feature type="chain" id="PRO_5002325844" description="WG containing repeat-containing protein" evidence="1">
    <location>
        <begin position="19"/>
        <end position="375"/>
    </location>
</feature>
<dbReference type="SUPFAM" id="SSF69360">
    <property type="entry name" value="Cell wall binding repeat"/>
    <property type="match status" value="1"/>
</dbReference>
<dbReference type="PATRIC" id="fig|1435349.4.peg.834"/>
<dbReference type="InterPro" id="IPR032774">
    <property type="entry name" value="WG_beta_rep"/>
</dbReference>
<gene>
    <name evidence="2" type="ORF">PW52_14055</name>
</gene>
<evidence type="ECO:0000256" key="1">
    <source>
        <dbReference type="SAM" id="SignalP"/>
    </source>
</evidence>
<dbReference type="OrthoDB" id="5464673at2"/>
<dbReference type="Pfam" id="PF14903">
    <property type="entry name" value="WG_beta_rep"/>
    <property type="match status" value="6"/>
</dbReference>
<dbReference type="Proteomes" id="UP000032578">
    <property type="component" value="Unassembled WGS sequence"/>
</dbReference>
<evidence type="ECO:0000313" key="2">
    <source>
        <dbReference type="EMBL" id="KJD33742.1"/>
    </source>
</evidence>
<dbReference type="RefSeq" id="WP_044633605.1">
    <property type="nucleotide sequence ID" value="NZ_JTDW01000013.1"/>
</dbReference>
<dbReference type="AlphaFoldDB" id="A0A0D7W7E5"/>